<feature type="signal peptide" evidence="1">
    <location>
        <begin position="1"/>
        <end position="31"/>
    </location>
</feature>
<dbReference type="Proteomes" id="UP001190336">
    <property type="component" value="Chromosome"/>
</dbReference>
<name>A0ABN9MYM3_9MYCO</name>
<proteinExistence type="predicted"/>
<dbReference type="EMBL" id="OY726394">
    <property type="protein sequence ID" value="CAJ1494283.1"/>
    <property type="molecule type" value="Genomic_DNA"/>
</dbReference>
<evidence type="ECO:0000256" key="1">
    <source>
        <dbReference type="SAM" id="SignalP"/>
    </source>
</evidence>
<sequence length="193" mass="19496">METVQSGPRLAGAAVASAALLAAALTPVAVAPERGAHTLATVSAEVTLAADAVTDVVADLQALIAPDAFDFAAPADAFDIPDLADTLGFPGIAEALDVPGPAAAFDIVGLFNAEVAAAVGLFERFISLPGTLFNDVSNLVTSLINLDFGMAFSEAVGIPIDIVNYALGLPGAVVNTVINMVLVLPGEYLFNFG</sequence>
<gene>
    <name evidence="2" type="ORF">MU0083_000749</name>
</gene>
<reference evidence="2 3" key="1">
    <citation type="submission" date="2023-08" db="EMBL/GenBank/DDBJ databases">
        <authorList>
            <person name="Folkvardsen B D."/>
            <person name="Norman A."/>
        </authorList>
    </citation>
    <scope>NUCLEOTIDE SEQUENCE [LARGE SCALE GENOMIC DNA]</scope>
    <source>
        <strain evidence="2 3">Mu0083</strain>
    </source>
</reference>
<evidence type="ECO:0000313" key="3">
    <source>
        <dbReference type="Proteomes" id="UP001190336"/>
    </source>
</evidence>
<keyword evidence="3" id="KW-1185">Reference proteome</keyword>
<accession>A0ABN9MYM3</accession>
<keyword evidence="1" id="KW-0732">Signal</keyword>
<organism evidence="2 3">
    <name type="scientific">[Mycobacterium] kokjensenii</name>
    <dbReference type="NCBI Taxonomy" id="3064287"/>
    <lineage>
        <taxon>Bacteria</taxon>
        <taxon>Bacillati</taxon>
        <taxon>Actinomycetota</taxon>
        <taxon>Actinomycetes</taxon>
        <taxon>Mycobacteriales</taxon>
        <taxon>Mycobacteriaceae</taxon>
        <taxon>Mycolicibacter</taxon>
    </lineage>
</organism>
<dbReference type="RefSeq" id="WP_308475673.1">
    <property type="nucleotide sequence ID" value="NZ_OY726394.1"/>
</dbReference>
<evidence type="ECO:0000313" key="2">
    <source>
        <dbReference type="EMBL" id="CAJ1494283.1"/>
    </source>
</evidence>
<evidence type="ECO:0008006" key="4">
    <source>
        <dbReference type="Google" id="ProtNLM"/>
    </source>
</evidence>
<feature type="chain" id="PRO_5046019852" description="PE family protein" evidence="1">
    <location>
        <begin position="32"/>
        <end position="193"/>
    </location>
</feature>
<protein>
    <recommendedName>
        <fullName evidence="4">PE family protein</fullName>
    </recommendedName>
</protein>